<protein>
    <recommendedName>
        <fullName evidence="4">Transposase</fullName>
    </recommendedName>
</protein>
<dbReference type="Pfam" id="PF01527">
    <property type="entry name" value="HTH_Tnp_1"/>
    <property type="match status" value="1"/>
</dbReference>
<dbReference type="RefSeq" id="WP_123887611.1">
    <property type="nucleotide sequence ID" value="NZ_JBPYCX010000001.1"/>
</dbReference>
<reference evidence="2 3" key="1">
    <citation type="submission" date="2018-11" db="EMBL/GenBank/DDBJ databases">
        <authorList>
            <person name="Jang G.I."/>
            <person name="Hwang C.Y."/>
        </authorList>
    </citation>
    <scope>NUCLEOTIDE SEQUENCE [LARGE SCALE GENOMIC DNA]</scope>
    <source>
        <strain evidence="2 3">SSM26</strain>
    </source>
</reference>
<dbReference type="InterPro" id="IPR009057">
    <property type="entry name" value="Homeodomain-like_sf"/>
</dbReference>
<evidence type="ECO:0000313" key="3">
    <source>
        <dbReference type="Proteomes" id="UP000275199"/>
    </source>
</evidence>
<sequence>MNTLSVPKPYQKRRRHSPEFKARIIATCHEPGASVSRIALDNGLNANLVRRWINESRRTDTALTTVPAFVPIELPARPTTASSDLPRSIRIEIPHAGGAVVVEWPADQANQCAALLRDLLR</sequence>
<dbReference type="InterPro" id="IPR002514">
    <property type="entry name" value="Transposase_8"/>
</dbReference>
<name>A0ABX9XMD8_9PSED</name>
<evidence type="ECO:0000256" key="1">
    <source>
        <dbReference type="ARBA" id="ARBA00009964"/>
    </source>
</evidence>
<dbReference type="Proteomes" id="UP000275199">
    <property type="component" value="Unassembled WGS sequence"/>
</dbReference>
<evidence type="ECO:0008006" key="4">
    <source>
        <dbReference type="Google" id="ProtNLM"/>
    </source>
</evidence>
<comment type="similarity">
    <text evidence="1">Belongs to the transposase 8 family.</text>
</comment>
<dbReference type="EMBL" id="RKKU01000001">
    <property type="protein sequence ID" value="ROZ88179.1"/>
    <property type="molecule type" value="Genomic_DNA"/>
</dbReference>
<evidence type="ECO:0000313" key="2">
    <source>
        <dbReference type="EMBL" id="ROZ88179.1"/>
    </source>
</evidence>
<gene>
    <name evidence="2" type="ORF">EF096_00310</name>
</gene>
<dbReference type="NCBIfam" id="NF047595">
    <property type="entry name" value="IS66_ISRel24_TnpA"/>
    <property type="match status" value="1"/>
</dbReference>
<accession>A0ABX9XMD8</accession>
<keyword evidence="3" id="KW-1185">Reference proteome</keyword>
<organism evidence="2 3">
    <name type="scientific">Pseudomonas neustonica</name>
    <dbReference type="NCBI Taxonomy" id="2487346"/>
    <lineage>
        <taxon>Bacteria</taxon>
        <taxon>Pseudomonadati</taxon>
        <taxon>Pseudomonadota</taxon>
        <taxon>Gammaproteobacteria</taxon>
        <taxon>Pseudomonadales</taxon>
        <taxon>Pseudomonadaceae</taxon>
        <taxon>Pseudomonas</taxon>
    </lineage>
</organism>
<dbReference type="SUPFAM" id="SSF46689">
    <property type="entry name" value="Homeodomain-like"/>
    <property type="match status" value="1"/>
</dbReference>
<comment type="caution">
    <text evidence="2">The sequence shown here is derived from an EMBL/GenBank/DDBJ whole genome shotgun (WGS) entry which is preliminary data.</text>
</comment>
<proteinExistence type="inferred from homology"/>